<keyword evidence="3" id="KW-1185">Reference proteome</keyword>
<protein>
    <submittedName>
        <fullName evidence="2">Uncharacterized protein</fullName>
    </submittedName>
</protein>
<dbReference type="GO" id="GO:0016071">
    <property type="term" value="P:mRNA metabolic process"/>
    <property type="evidence" value="ECO:0007669"/>
    <property type="project" value="UniProtKB-ARBA"/>
</dbReference>
<comment type="caution">
    <text evidence="2">The sequence shown here is derived from an EMBL/GenBank/DDBJ whole genome shotgun (WGS) entry which is preliminary data.</text>
</comment>
<reference evidence="2" key="1">
    <citation type="submission" date="2023-02" db="EMBL/GenBank/DDBJ databases">
        <title>Genome of toxic invasive species Heracleum sosnowskyi carries increased number of genes despite the absence of recent whole-genome duplications.</title>
        <authorList>
            <person name="Schelkunov M."/>
            <person name="Shtratnikova V."/>
            <person name="Makarenko M."/>
            <person name="Klepikova A."/>
            <person name="Omelchenko D."/>
            <person name="Novikova G."/>
            <person name="Obukhova E."/>
            <person name="Bogdanov V."/>
            <person name="Penin A."/>
            <person name="Logacheva M."/>
        </authorList>
    </citation>
    <scope>NUCLEOTIDE SEQUENCE</scope>
    <source>
        <strain evidence="2">Hsosn_3</strain>
        <tissue evidence="2">Leaf</tissue>
    </source>
</reference>
<feature type="region of interest" description="Disordered" evidence="1">
    <location>
        <begin position="255"/>
        <end position="332"/>
    </location>
</feature>
<feature type="region of interest" description="Disordered" evidence="1">
    <location>
        <begin position="121"/>
        <end position="162"/>
    </location>
</feature>
<proteinExistence type="predicted"/>
<feature type="region of interest" description="Disordered" evidence="1">
    <location>
        <begin position="191"/>
        <end position="231"/>
    </location>
</feature>
<dbReference type="Proteomes" id="UP001237642">
    <property type="component" value="Unassembled WGS sequence"/>
</dbReference>
<feature type="region of interest" description="Disordered" evidence="1">
    <location>
        <begin position="400"/>
        <end position="426"/>
    </location>
</feature>
<evidence type="ECO:0000256" key="1">
    <source>
        <dbReference type="SAM" id="MobiDB-lite"/>
    </source>
</evidence>
<dbReference type="PANTHER" id="PTHR35306">
    <property type="entry name" value="BNAA03G57290D PROTEIN"/>
    <property type="match status" value="1"/>
</dbReference>
<name>A0AAD8HVE2_9APIA</name>
<dbReference type="Pfam" id="PF15365">
    <property type="entry name" value="PNRC"/>
    <property type="match status" value="1"/>
</dbReference>
<feature type="compositionally biased region" description="Polar residues" evidence="1">
    <location>
        <begin position="266"/>
        <end position="277"/>
    </location>
</feature>
<evidence type="ECO:0000313" key="3">
    <source>
        <dbReference type="Proteomes" id="UP001237642"/>
    </source>
</evidence>
<feature type="compositionally biased region" description="Basic and acidic residues" evidence="1">
    <location>
        <begin position="1"/>
        <end position="19"/>
    </location>
</feature>
<feature type="compositionally biased region" description="Low complexity" evidence="1">
    <location>
        <begin position="322"/>
        <end position="332"/>
    </location>
</feature>
<sequence>MERIVVVDQNRNGENRDNGRGSSSCRVLRDISRNIHCGDGILPTPDIKTCKTPVGKVSSRLSPSSDFNKCLSDEGKSSNRNGKNQDNGRGSSSCRVLRDISRNIHCGDGILPTPDIKTCKTPVGKVSSRFSPSSDFNKCLSDEGKSSNRNGKNQDNGRGSSSCRVLRDISRNIHCGDGILPTPDIKTCKTPVGKVSSRFSPSSDFNKCLSDEGKSSNRNGKNQDNGRGSSSCRVLRDISRNIHCGDGILPTPDIKTCKTPVGKVSSRFSPSSDFNKSPSDEGKSSNRKSKGSSLKKGSSVPFNSPSSGFIKSPSDEGKSSNEKSNGSSLKKGSSVPFNIKVDCDKENYLYCKKLSYSERWAGPAYSNSPPPSSLPMPKFCVPSKVSVSLELACLESEIHLQPTSRSAPPSPKREHGDSTRNGFRSADDASVTKDLCRILNLDMTDE</sequence>
<dbReference type="EMBL" id="JAUIZM010000007">
    <property type="protein sequence ID" value="KAK1373048.1"/>
    <property type="molecule type" value="Genomic_DNA"/>
</dbReference>
<feature type="region of interest" description="Disordered" evidence="1">
    <location>
        <begin position="1"/>
        <end position="24"/>
    </location>
</feature>
<dbReference type="AlphaFoldDB" id="A0AAD8HVE2"/>
<accession>A0AAD8HVE2</accession>
<organism evidence="2 3">
    <name type="scientific">Heracleum sosnowskyi</name>
    <dbReference type="NCBI Taxonomy" id="360622"/>
    <lineage>
        <taxon>Eukaryota</taxon>
        <taxon>Viridiplantae</taxon>
        <taxon>Streptophyta</taxon>
        <taxon>Embryophyta</taxon>
        <taxon>Tracheophyta</taxon>
        <taxon>Spermatophyta</taxon>
        <taxon>Magnoliopsida</taxon>
        <taxon>eudicotyledons</taxon>
        <taxon>Gunneridae</taxon>
        <taxon>Pentapetalae</taxon>
        <taxon>asterids</taxon>
        <taxon>campanulids</taxon>
        <taxon>Apiales</taxon>
        <taxon>Apiaceae</taxon>
        <taxon>Apioideae</taxon>
        <taxon>apioid superclade</taxon>
        <taxon>Tordylieae</taxon>
        <taxon>Tordyliinae</taxon>
        <taxon>Heracleum</taxon>
    </lineage>
</organism>
<evidence type="ECO:0000313" key="2">
    <source>
        <dbReference type="EMBL" id="KAK1373048.1"/>
    </source>
</evidence>
<dbReference type="InterPro" id="IPR028322">
    <property type="entry name" value="PNRC-like_rgn"/>
</dbReference>
<feature type="compositionally biased region" description="Polar residues" evidence="1">
    <location>
        <begin position="300"/>
        <end position="309"/>
    </location>
</feature>
<feature type="region of interest" description="Disordered" evidence="1">
    <location>
        <begin position="52"/>
        <end position="93"/>
    </location>
</feature>
<feature type="compositionally biased region" description="Polar residues" evidence="1">
    <location>
        <begin position="147"/>
        <end position="162"/>
    </location>
</feature>
<reference evidence="2" key="2">
    <citation type="submission" date="2023-05" db="EMBL/GenBank/DDBJ databases">
        <authorList>
            <person name="Schelkunov M.I."/>
        </authorList>
    </citation>
    <scope>NUCLEOTIDE SEQUENCE</scope>
    <source>
        <strain evidence="2">Hsosn_3</strain>
        <tissue evidence="2">Leaf</tissue>
    </source>
</reference>
<gene>
    <name evidence="2" type="ORF">POM88_029241</name>
</gene>
<feature type="compositionally biased region" description="Polar residues" evidence="1">
    <location>
        <begin position="78"/>
        <end position="93"/>
    </location>
</feature>
<feature type="compositionally biased region" description="Polar residues" evidence="1">
    <location>
        <begin position="216"/>
        <end position="231"/>
    </location>
</feature>
<dbReference type="PANTHER" id="PTHR35306:SF1">
    <property type="entry name" value="VQ DOMAIN-CONTAINING PROTEIN"/>
    <property type="match status" value="1"/>
</dbReference>